<protein>
    <submittedName>
        <fullName evidence="6">Sugar (Pentulose or hexulose) kinase</fullName>
    </submittedName>
</protein>
<accession>A0A4R6IL99</accession>
<dbReference type="OrthoDB" id="9805576at2"/>
<dbReference type="InterPro" id="IPR018485">
    <property type="entry name" value="FGGY_C"/>
</dbReference>
<dbReference type="InterPro" id="IPR000577">
    <property type="entry name" value="Carb_kinase_FGGY"/>
</dbReference>
<keyword evidence="2" id="KW-0808">Transferase</keyword>
<keyword evidence="7" id="KW-1185">Reference proteome</keyword>
<dbReference type="Pfam" id="PF02782">
    <property type="entry name" value="FGGY_C"/>
    <property type="match status" value="1"/>
</dbReference>
<dbReference type="GO" id="GO:0016301">
    <property type="term" value="F:kinase activity"/>
    <property type="evidence" value="ECO:0007669"/>
    <property type="project" value="UniProtKB-KW"/>
</dbReference>
<dbReference type="PIRSF" id="PIRSF000538">
    <property type="entry name" value="GlpK"/>
    <property type="match status" value="1"/>
</dbReference>
<proteinExistence type="inferred from homology"/>
<evidence type="ECO:0000313" key="6">
    <source>
        <dbReference type="EMBL" id="TDO22899.1"/>
    </source>
</evidence>
<evidence type="ECO:0000259" key="4">
    <source>
        <dbReference type="Pfam" id="PF00370"/>
    </source>
</evidence>
<dbReference type="InterPro" id="IPR050406">
    <property type="entry name" value="FGGY_Carb_Kinase"/>
</dbReference>
<feature type="domain" description="Carbohydrate kinase FGGY N-terminal" evidence="4">
    <location>
        <begin position="4"/>
        <end position="244"/>
    </location>
</feature>
<dbReference type="InterPro" id="IPR043129">
    <property type="entry name" value="ATPase_NBD"/>
</dbReference>
<dbReference type="CDD" id="cd07783">
    <property type="entry name" value="ASKHA_NBD_FGGY_SePSK_AtXK1-like"/>
    <property type="match status" value="1"/>
</dbReference>
<dbReference type="Gene3D" id="3.30.420.40">
    <property type="match status" value="2"/>
</dbReference>
<dbReference type="EMBL" id="SNWM01000002">
    <property type="protein sequence ID" value="TDO22899.1"/>
    <property type="molecule type" value="Genomic_DNA"/>
</dbReference>
<name>A0A4R6IL99_9SPHI</name>
<sequence length="485" mass="52492">MAPYFIGIDIGTQGARVVVLGADGQIAAQAERVFELTADSREEQDPQLWWQSCQDCLLEITSQGRGQLFLNAIEAIGVTSTSGTVIPLDENHQPLHRAIMYSDKRSADQGAFCSQAAQHAGQAGFTTFNASCGLSKMLWFLECYPEKIKQIHSWIHAADYIVGKLSGCWGITDYTNAFKSGYDVSKLEWPDYLFASIPLKRGWMPQVLPSGSVLGSIDPMVAAALGLPEGIKVAVGITDGCASQIASGAVAPGNWNTTIGTTMVIKGVTENEVLDPQGRIYSHRHPAGYWMPGGASNTGADWVTKAFGDKLPHYNKVAEGMIPSGVIAWPLRQYGERFPILAPKAQGFEPEGLSPEAQFTANMEGVAYLERYAYELISQLSGEKVHAVYTAGGASNSKVWLKIRSNVLNLPIIKMKEASGAVGAAISAASKTHFNSLIEAAATLNIKELEVFPEPELVAQYDKAYQKFLAALVNKRYISTTNIYA</sequence>
<dbReference type="SUPFAM" id="SSF53067">
    <property type="entry name" value="Actin-like ATPase domain"/>
    <property type="match status" value="2"/>
</dbReference>
<comment type="caution">
    <text evidence="6">The sequence shown here is derived from an EMBL/GenBank/DDBJ whole genome shotgun (WGS) entry which is preliminary data.</text>
</comment>
<evidence type="ECO:0000256" key="2">
    <source>
        <dbReference type="ARBA" id="ARBA00022679"/>
    </source>
</evidence>
<dbReference type="Proteomes" id="UP000295499">
    <property type="component" value="Unassembled WGS sequence"/>
</dbReference>
<keyword evidence="3 6" id="KW-0418">Kinase</keyword>
<dbReference type="AlphaFoldDB" id="A0A4R6IL99"/>
<comment type="similarity">
    <text evidence="1">Belongs to the FGGY kinase family.</text>
</comment>
<feature type="domain" description="Carbohydrate kinase FGGY C-terminal" evidence="5">
    <location>
        <begin position="257"/>
        <end position="429"/>
    </location>
</feature>
<evidence type="ECO:0000256" key="3">
    <source>
        <dbReference type="ARBA" id="ARBA00022777"/>
    </source>
</evidence>
<dbReference type="PANTHER" id="PTHR43095">
    <property type="entry name" value="SUGAR KINASE"/>
    <property type="match status" value="1"/>
</dbReference>
<gene>
    <name evidence="6" type="ORF">CLV32_1884</name>
</gene>
<dbReference type="RefSeq" id="WP_133554634.1">
    <property type="nucleotide sequence ID" value="NZ_SNWM01000002.1"/>
</dbReference>
<dbReference type="Pfam" id="PF00370">
    <property type="entry name" value="FGGY_N"/>
    <property type="match status" value="1"/>
</dbReference>
<dbReference type="InterPro" id="IPR018484">
    <property type="entry name" value="FGGY_N"/>
</dbReference>
<evidence type="ECO:0000313" key="7">
    <source>
        <dbReference type="Proteomes" id="UP000295499"/>
    </source>
</evidence>
<evidence type="ECO:0000256" key="1">
    <source>
        <dbReference type="ARBA" id="ARBA00009156"/>
    </source>
</evidence>
<dbReference type="GO" id="GO:0005975">
    <property type="term" value="P:carbohydrate metabolic process"/>
    <property type="evidence" value="ECO:0007669"/>
    <property type="project" value="InterPro"/>
</dbReference>
<evidence type="ECO:0000259" key="5">
    <source>
        <dbReference type="Pfam" id="PF02782"/>
    </source>
</evidence>
<organism evidence="6 7">
    <name type="scientific">Pedobacter duraquae</name>
    <dbReference type="NCBI Taxonomy" id="425511"/>
    <lineage>
        <taxon>Bacteria</taxon>
        <taxon>Pseudomonadati</taxon>
        <taxon>Bacteroidota</taxon>
        <taxon>Sphingobacteriia</taxon>
        <taxon>Sphingobacteriales</taxon>
        <taxon>Sphingobacteriaceae</taxon>
        <taxon>Pedobacter</taxon>
    </lineage>
</organism>
<reference evidence="6 7" key="1">
    <citation type="submission" date="2019-03" db="EMBL/GenBank/DDBJ databases">
        <title>Genomic Encyclopedia of Archaeal and Bacterial Type Strains, Phase II (KMG-II): from individual species to whole genera.</title>
        <authorList>
            <person name="Goeker M."/>
        </authorList>
    </citation>
    <scope>NUCLEOTIDE SEQUENCE [LARGE SCALE GENOMIC DNA]</scope>
    <source>
        <strain evidence="6 7">DSM 19034</strain>
    </source>
</reference>